<comment type="caution">
    <text evidence="1">The sequence shown here is derived from an EMBL/GenBank/DDBJ whole genome shotgun (WGS) entry which is preliminary data.</text>
</comment>
<evidence type="ECO:0000313" key="1">
    <source>
        <dbReference type="EMBL" id="GAI81492.1"/>
    </source>
</evidence>
<dbReference type="EMBL" id="BARW01013585">
    <property type="protein sequence ID" value="GAI81492.1"/>
    <property type="molecule type" value="Genomic_DNA"/>
</dbReference>
<proteinExistence type="predicted"/>
<accession>X1RL80</accession>
<gene>
    <name evidence="1" type="ORF">S12H4_24789</name>
</gene>
<sequence>FSSLTGIGREYKRYKITQLHKITEQHINYTQK</sequence>
<organism evidence="1">
    <name type="scientific">marine sediment metagenome</name>
    <dbReference type="NCBI Taxonomy" id="412755"/>
    <lineage>
        <taxon>unclassified sequences</taxon>
        <taxon>metagenomes</taxon>
        <taxon>ecological metagenomes</taxon>
    </lineage>
</organism>
<reference evidence="1" key="1">
    <citation type="journal article" date="2014" name="Front. Microbiol.">
        <title>High frequency of phylogenetically diverse reductive dehalogenase-homologous genes in deep subseafloor sedimentary metagenomes.</title>
        <authorList>
            <person name="Kawai M."/>
            <person name="Futagami T."/>
            <person name="Toyoda A."/>
            <person name="Takaki Y."/>
            <person name="Nishi S."/>
            <person name="Hori S."/>
            <person name="Arai W."/>
            <person name="Tsubouchi T."/>
            <person name="Morono Y."/>
            <person name="Uchiyama I."/>
            <person name="Ito T."/>
            <person name="Fujiyama A."/>
            <person name="Inagaki F."/>
            <person name="Takami H."/>
        </authorList>
    </citation>
    <scope>NUCLEOTIDE SEQUENCE</scope>
    <source>
        <strain evidence="1">Expedition CK06-06</strain>
    </source>
</reference>
<feature type="non-terminal residue" evidence="1">
    <location>
        <position position="1"/>
    </location>
</feature>
<dbReference type="AlphaFoldDB" id="X1RL80"/>
<name>X1RL80_9ZZZZ</name>
<protein>
    <submittedName>
        <fullName evidence="1">Uncharacterized protein</fullName>
    </submittedName>
</protein>